<gene>
    <name evidence="2" type="ORF">RND81_08G202900</name>
</gene>
<evidence type="ECO:0000313" key="2">
    <source>
        <dbReference type="EMBL" id="KAK9699902.1"/>
    </source>
</evidence>
<evidence type="ECO:0000256" key="1">
    <source>
        <dbReference type="SAM" id="SignalP"/>
    </source>
</evidence>
<organism evidence="2 3">
    <name type="scientific">Saponaria officinalis</name>
    <name type="common">Common soapwort</name>
    <name type="synonym">Lychnis saponaria</name>
    <dbReference type="NCBI Taxonomy" id="3572"/>
    <lineage>
        <taxon>Eukaryota</taxon>
        <taxon>Viridiplantae</taxon>
        <taxon>Streptophyta</taxon>
        <taxon>Embryophyta</taxon>
        <taxon>Tracheophyta</taxon>
        <taxon>Spermatophyta</taxon>
        <taxon>Magnoliopsida</taxon>
        <taxon>eudicotyledons</taxon>
        <taxon>Gunneridae</taxon>
        <taxon>Pentapetalae</taxon>
        <taxon>Caryophyllales</taxon>
        <taxon>Caryophyllaceae</taxon>
        <taxon>Caryophylleae</taxon>
        <taxon>Saponaria</taxon>
    </lineage>
</organism>
<sequence>MASNKFIAFMMITMVVLLVTPKTEANSCFDSCMHSCMSFSFSTTQSCTPVCNDTCKNSNSFDKNVFSTMLRRRRRTRN</sequence>
<keyword evidence="3" id="KW-1185">Reference proteome</keyword>
<comment type="caution">
    <text evidence="2">The sequence shown here is derived from an EMBL/GenBank/DDBJ whole genome shotgun (WGS) entry which is preliminary data.</text>
</comment>
<name>A0AAW1J906_SAPOF</name>
<dbReference type="EMBL" id="JBDFQZ010000008">
    <property type="protein sequence ID" value="KAK9699902.1"/>
    <property type="molecule type" value="Genomic_DNA"/>
</dbReference>
<accession>A0AAW1J906</accession>
<keyword evidence="1" id="KW-0732">Signal</keyword>
<proteinExistence type="predicted"/>
<reference evidence="2" key="1">
    <citation type="submission" date="2024-03" db="EMBL/GenBank/DDBJ databases">
        <title>WGS assembly of Saponaria officinalis var. Norfolk2.</title>
        <authorList>
            <person name="Jenkins J."/>
            <person name="Shu S."/>
            <person name="Grimwood J."/>
            <person name="Barry K."/>
            <person name="Goodstein D."/>
            <person name="Schmutz J."/>
            <person name="Leebens-Mack J."/>
            <person name="Osbourn A."/>
        </authorList>
    </citation>
    <scope>NUCLEOTIDE SEQUENCE [LARGE SCALE GENOMIC DNA]</scope>
    <source>
        <strain evidence="2">JIC</strain>
    </source>
</reference>
<feature type="chain" id="PRO_5043799854" description="Plant thionin family protein" evidence="1">
    <location>
        <begin position="26"/>
        <end position="78"/>
    </location>
</feature>
<evidence type="ECO:0008006" key="4">
    <source>
        <dbReference type="Google" id="ProtNLM"/>
    </source>
</evidence>
<dbReference type="Proteomes" id="UP001443914">
    <property type="component" value="Unassembled WGS sequence"/>
</dbReference>
<dbReference type="AlphaFoldDB" id="A0AAW1J906"/>
<evidence type="ECO:0000313" key="3">
    <source>
        <dbReference type="Proteomes" id="UP001443914"/>
    </source>
</evidence>
<protein>
    <recommendedName>
        <fullName evidence="4">Plant thionin family protein</fullName>
    </recommendedName>
</protein>
<feature type="signal peptide" evidence="1">
    <location>
        <begin position="1"/>
        <end position="25"/>
    </location>
</feature>